<dbReference type="RefSeq" id="WP_090742039.1">
    <property type="nucleotide sequence ID" value="NZ_FMVT01000004.1"/>
</dbReference>
<dbReference type="GO" id="GO:0016740">
    <property type="term" value="F:transferase activity"/>
    <property type="evidence" value="ECO:0007669"/>
    <property type="project" value="UniProtKB-KW"/>
</dbReference>
<gene>
    <name evidence="2" type="ORF">SAMN05660710_01581</name>
</gene>
<dbReference type="Gene3D" id="3.40.50.10540">
    <property type="entry name" value="Crotonobetainyl-coa:carnitine coa-transferase, domain 1"/>
    <property type="match status" value="1"/>
</dbReference>
<organism evidence="2 3">
    <name type="scientific">Paracoccus tibetensis</name>
    <dbReference type="NCBI Taxonomy" id="336292"/>
    <lineage>
        <taxon>Bacteria</taxon>
        <taxon>Pseudomonadati</taxon>
        <taxon>Pseudomonadota</taxon>
        <taxon>Alphaproteobacteria</taxon>
        <taxon>Rhodobacterales</taxon>
        <taxon>Paracoccaceae</taxon>
        <taxon>Paracoccus</taxon>
    </lineage>
</organism>
<evidence type="ECO:0000313" key="3">
    <source>
        <dbReference type="Proteomes" id="UP000199502"/>
    </source>
</evidence>
<dbReference type="Proteomes" id="UP000199502">
    <property type="component" value="Unassembled WGS sequence"/>
</dbReference>
<dbReference type="InterPro" id="IPR044855">
    <property type="entry name" value="CoA-Trfase_III_dom3_sf"/>
</dbReference>
<sequence length="417" mass="44318">MSRPLEGLRVIELTTAWAGPMAGRILAWLGADVTHVESPTRTNSWRQNKGEPSPVCYPDLDPGARKYDRTFLFNSQNLNKRSLVIDLKKPEGLAAMRALICASDVLLCNFRGGMLKRLGLDHATLSEDNPGLIVVEMPAYGLEGPHSSYAALGPTMEMAAGMSAMISYPGGKPTVTGPSYMDPIGGFNAAAAVLTALVSRNATGLGQHVEVPQVEAAMQLIGPELLAAAEQGSEPVPDGNRVAHACPHDCYPTAGEDEWIALAVETDAQWQALARQMQRPDLARDDSLRHLTGRKAAIARIDQALADWTRGQDKHALAARLQAAGVPAAPVNTPRDLAASPYLRARGFFSTVTHPLAGTHPYPGLPFHLGPAPADRPAPCFGADNAHLLSEVLGMDAATIARLHAARVIADTPDAEA</sequence>
<dbReference type="Gene3D" id="3.30.1540.10">
    <property type="entry name" value="formyl-coa transferase, domain 3"/>
    <property type="match status" value="1"/>
</dbReference>
<reference evidence="2 3" key="1">
    <citation type="submission" date="2016-10" db="EMBL/GenBank/DDBJ databases">
        <authorList>
            <person name="de Groot N.N."/>
        </authorList>
    </citation>
    <scope>NUCLEOTIDE SEQUENCE [LARGE SCALE GENOMIC DNA]</scope>
    <source>
        <strain evidence="2 3">CGMCC 1.8925</strain>
    </source>
</reference>
<dbReference type="AlphaFoldDB" id="A0A1G5FWA0"/>
<dbReference type="STRING" id="336292.SAMN05660710_01581"/>
<dbReference type="EMBL" id="FMVT01000004">
    <property type="protein sequence ID" value="SCY43130.1"/>
    <property type="molecule type" value="Genomic_DNA"/>
</dbReference>
<evidence type="ECO:0000313" key="2">
    <source>
        <dbReference type="EMBL" id="SCY43130.1"/>
    </source>
</evidence>
<dbReference type="OrthoDB" id="7208981at2"/>
<dbReference type="SUPFAM" id="SSF89796">
    <property type="entry name" value="CoA-transferase family III (CaiB/BaiF)"/>
    <property type="match status" value="1"/>
</dbReference>
<dbReference type="InterPro" id="IPR023606">
    <property type="entry name" value="CoA-Trfase_III_dom_1_sf"/>
</dbReference>
<name>A0A1G5FWA0_9RHOB</name>
<dbReference type="InterPro" id="IPR050509">
    <property type="entry name" value="CoA-transferase_III"/>
</dbReference>
<accession>A0A1G5FWA0</accession>
<dbReference type="PANTHER" id="PTHR48228:SF6">
    <property type="entry name" value="L-CARNITINE COA-TRANSFERASE"/>
    <property type="match status" value="1"/>
</dbReference>
<evidence type="ECO:0000256" key="1">
    <source>
        <dbReference type="ARBA" id="ARBA00022679"/>
    </source>
</evidence>
<dbReference type="Pfam" id="PF02515">
    <property type="entry name" value="CoA_transf_3"/>
    <property type="match status" value="1"/>
</dbReference>
<dbReference type="PANTHER" id="PTHR48228">
    <property type="entry name" value="SUCCINYL-COA--D-CITRAMALATE COA-TRANSFERASE"/>
    <property type="match status" value="1"/>
</dbReference>
<keyword evidence="1 2" id="KW-0808">Transferase</keyword>
<keyword evidence="3" id="KW-1185">Reference proteome</keyword>
<protein>
    <submittedName>
        <fullName evidence="2">Crotonobetainyl-CoA:carnitine CoA-transferase CaiB</fullName>
    </submittedName>
</protein>
<dbReference type="InterPro" id="IPR003673">
    <property type="entry name" value="CoA-Trfase_fam_III"/>
</dbReference>
<proteinExistence type="predicted"/>